<evidence type="ECO:0000313" key="1">
    <source>
        <dbReference type="EMBL" id="CDM95589.1"/>
    </source>
</evidence>
<evidence type="ECO:0008006" key="3">
    <source>
        <dbReference type="Google" id="ProtNLM"/>
    </source>
</evidence>
<dbReference type="InterPro" id="IPR002636">
    <property type="entry name" value="DUF29"/>
</dbReference>
<proteinExistence type="predicted"/>
<protein>
    <recommendedName>
        <fullName evidence="3">DUF29 domain-containing protein</fullName>
    </recommendedName>
</protein>
<organism evidence="1 2">
    <name type="scientific">Limnospira indica PCC 8005</name>
    <dbReference type="NCBI Taxonomy" id="376219"/>
    <lineage>
        <taxon>Bacteria</taxon>
        <taxon>Bacillati</taxon>
        <taxon>Cyanobacteriota</taxon>
        <taxon>Cyanophyceae</taxon>
        <taxon>Oscillatoriophycideae</taxon>
        <taxon>Oscillatoriales</taxon>
        <taxon>Sirenicapillariaceae</taxon>
        <taxon>Limnospira</taxon>
    </lineage>
</organism>
<reference evidence="1 2" key="1">
    <citation type="submission" date="2014-02" db="EMBL/GenBank/DDBJ databases">
        <authorList>
            <person name="Genoscope - CEA"/>
        </authorList>
    </citation>
    <scope>NUCLEOTIDE SEQUENCE [LARGE SCALE GENOMIC DNA]</scope>
    <source>
        <strain evidence="1 2">PCC 8005</strain>
    </source>
</reference>
<dbReference type="Proteomes" id="UP000032946">
    <property type="component" value="Chromosome"/>
</dbReference>
<sequence length="156" mass="18640">MQQLSESLKSLYDTDYNLWVLETVKHLKKGDFEAVDLENLIEEVLDLSKRDKRKLASLLTLLFEHLLMWQYWEAETERNRGHWEREITNFRLQIVRLLEDSPSLRNYLDEQLSQCYQDGCKLASRHSQLPLETFPEKAIANLDQVLDENWFPRVSK</sequence>
<dbReference type="PANTHER" id="PTHR34235">
    <property type="entry name" value="SLR1203 PROTEIN-RELATED"/>
    <property type="match status" value="1"/>
</dbReference>
<dbReference type="PANTHER" id="PTHR34235:SF3">
    <property type="entry name" value="SLR1203 PROTEIN"/>
    <property type="match status" value="1"/>
</dbReference>
<evidence type="ECO:0000313" key="2">
    <source>
        <dbReference type="Proteomes" id="UP000032946"/>
    </source>
</evidence>
<dbReference type="AlphaFoldDB" id="A0A9P1KHI5"/>
<dbReference type="RefSeq" id="WP_006625236.1">
    <property type="nucleotide sequence ID" value="NZ_FO818640.1"/>
</dbReference>
<name>A0A9P1KHI5_9CYAN</name>
<dbReference type="Gene3D" id="1.20.1220.20">
    <property type="entry name" value="Uncharcterised protein PF01724"/>
    <property type="match status" value="1"/>
</dbReference>
<dbReference type="Pfam" id="PF01724">
    <property type="entry name" value="DUF29"/>
    <property type="match status" value="1"/>
</dbReference>
<keyword evidence="2" id="KW-1185">Reference proteome</keyword>
<dbReference type="EMBL" id="FO818640">
    <property type="protein sequence ID" value="CDM95589.1"/>
    <property type="molecule type" value="Genomic_DNA"/>
</dbReference>
<gene>
    <name evidence="1" type="ORF">ARTHRO_30859</name>
</gene>
<accession>A0A9P1KHI5</accession>